<keyword evidence="2" id="KW-1185">Reference proteome</keyword>
<dbReference type="AlphaFoldDB" id="A0A1G7A942"/>
<dbReference type="OrthoDB" id="6562785at2"/>
<sequence length="94" mass="10515">MAAERSPSICAGSGSLLAMTEHVVEQRFRCPLCSAEQYRSVSIERPGQSPFVLPLFACNGCTVVFTDPWLFTRQHHAGYQVAPHAREIIDPRQR</sequence>
<dbReference type="RefSeq" id="WP_143006765.1">
    <property type="nucleotide sequence ID" value="NZ_FNAG01000021.1"/>
</dbReference>
<protein>
    <submittedName>
        <fullName evidence="1">Uncharacterized protein</fullName>
    </submittedName>
</protein>
<reference evidence="1 2" key="1">
    <citation type="submission" date="2016-10" db="EMBL/GenBank/DDBJ databases">
        <authorList>
            <person name="de Groot N.N."/>
        </authorList>
    </citation>
    <scope>NUCLEOTIDE SEQUENCE [LARGE SCALE GENOMIC DNA]</scope>
    <source>
        <strain evidence="1 2">DSM 16957</strain>
    </source>
</reference>
<name>A0A1G7A942_9GAMM</name>
<dbReference type="STRING" id="265719.SAMN04488509_1217"/>
<dbReference type="Proteomes" id="UP000199603">
    <property type="component" value="Unassembled WGS sequence"/>
</dbReference>
<gene>
    <name evidence="1" type="ORF">SAMN04488509_1217</name>
</gene>
<organism evidence="1 2">
    <name type="scientific">Aquimonas voraii</name>
    <dbReference type="NCBI Taxonomy" id="265719"/>
    <lineage>
        <taxon>Bacteria</taxon>
        <taxon>Pseudomonadati</taxon>
        <taxon>Pseudomonadota</taxon>
        <taxon>Gammaproteobacteria</taxon>
        <taxon>Lysobacterales</taxon>
        <taxon>Lysobacteraceae</taxon>
        <taxon>Aquimonas</taxon>
    </lineage>
</organism>
<accession>A0A1G7A942</accession>
<proteinExistence type="predicted"/>
<dbReference type="EMBL" id="FNAG01000021">
    <property type="protein sequence ID" value="SDE11203.1"/>
    <property type="molecule type" value="Genomic_DNA"/>
</dbReference>
<evidence type="ECO:0000313" key="2">
    <source>
        <dbReference type="Proteomes" id="UP000199603"/>
    </source>
</evidence>
<evidence type="ECO:0000313" key="1">
    <source>
        <dbReference type="EMBL" id="SDE11203.1"/>
    </source>
</evidence>